<keyword evidence="1" id="KW-0732">Signal</keyword>
<feature type="chain" id="PRO_5018617354" evidence="1">
    <location>
        <begin position="23"/>
        <end position="442"/>
    </location>
</feature>
<accession>A0A3R9QA56</accession>
<dbReference type="PANTHER" id="PTHR31891">
    <property type="entry name" value="FORMAMIDASE C869.04-RELATED"/>
    <property type="match status" value="1"/>
</dbReference>
<comment type="caution">
    <text evidence="2">The sequence shown here is derived from an EMBL/GenBank/DDBJ whole genome shotgun (WGS) entry which is preliminary data.</text>
</comment>
<evidence type="ECO:0000313" key="2">
    <source>
        <dbReference type="EMBL" id="RSL16930.1"/>
    </source>
</evidence>
<feature type="signal peptide" evidence="1">
    <location>
        <begin position="1"/>
        <end position="22"/>
    </location>
</feature>
<organism evidence="2 3">
    <name type="scientific">Edaphobacter aggregans</name>
    <dbReference type="NCBI Taxonomy" id="570835"/>
    <lineage>
        <taxon>Bacteria</taxon>
        <taxon>Pseudomonadati</taxon>
        <taxon>Acidobacteriota</taxon>
        <taxon>Terriglobia</taxon>
        <taxon>Terriglobales</taxon>
        <taxon>Acidobacteriaceae</taxon>
        <taxon>Edaphobacter</taxon>
    </lineage>
</organism>
<dbReference type="InterPro" id="IPR004304">
    <property type="entry name" value="FmdA_AmdA"/>
</dbReference>
<protein>
    <submittedName>
        <fullName evidence="2">Acetamidase/formamidase</fullName>
    </submittedName>
</protein>
<dbReference type="SUPFAM" id="SSF141130">
    <property type="entry name" value="Acetamidase/Formamidase-like"/>
    <property type="match status" value="1"/>
</dbReference>
<keyword evidence="3" id="KW-1185">Reference proteome</keyword>
<dbReference type="RefSeq" id="WP_125485480.1">
    <property type="nucleotide sequence ID" value="NZ_RSDW01000001.1"/>
</dbReference>
<dbReference type="Gene3D" id="2.60.120.580">
    <property type="entry name" value="Acetamidase/Formamidase-like domains"/>
    <property type="match status" value="2"/>
</dbReference>
<dbReference type="Gene3D" id="3.10.28.20">
    <property type="entry name" value="Acetamidase/Formamidase-like domains"/>
    <property type="match status" value="1"/>
</dbReference>
<evidence type="ECO:0000256" key="1">
    <source>
        <dbReference type="SAM" id="SignalP"/>
    </source>
</evidence>
<dbReference type="AlphaFoldDB" id="A0A3R9QA56"/>
<reference evidence="2 3" key="1">
    <citation type="submission" date="2018-12" db="EMBL/GenBank/DDBJ databases">
        <title>Sequencing of bacterial isolates from soil warming experiment in Harvard Forest, Massachusetts, USA.</title>
        <authorList>
            <person name="Deangelis K."/>
        </authorList>
    </citation>
    <scope>NUCLEOTIDE SEQUENCE [LARGE SCALE GENOMIC DNA]</scope>
    <source>
        <strain evidence="2 3">EB153</strain>
    </source>
</reference>
<gene>
    <name evidence="2" type="ORF">EDE15_2457</name>
</gene>
<dbReference type="GO" id="GO:0016811">
    <property type="term" value="F:hydrolase activity, acting on carbon-nitrogen (but not peptide) bonds, in linear amides"/>
    <property type="evidence" value="ECO:0007669"/>
    <property type="project" value="InterPro"/>
</dbReference>
<sequence>MRSRFVLSGILALSVLSAEARAYQADQGKHDLTGRWVLTADFYGTTSYMPLDLVQQGEKLTGKFGSYKLEGSVQGNAVHFVAKDDQGDSEEVNGTVQDGKLSGTVVGTYAEDSPVRYQFTGMLAPVRPTGPPQRHEFTPTVFYRQFSAMNKPVLTVAPGDTIHTTTVDAGGQDAQGVKRVRGGNPQTGPFYIESAMPGDTLVVHLTRLRLNRDWAASDDGIVESGLNSDLAVKMKDNGKSIRWHLDTAKGVAYPEKPGEHLAHYTVPLRPMLGCIAVAPGPAQAAPGTGDSGDWGGNMDFNEIVEGATVYLPVRNPGALLYVGDGHALQGDGELNGNALETSMDVEFTVDVIPGKRISSVRVESPTHIISMGLYGSLDDAFRSATANMAQWLTEDYKLTPSEIAQVIGTVAEYKVSEVADRNSGVVLKIDKERLKPLAAAAK</sequence>
<name>A0A3R9QA56_9BACT</name>
<dbReference type="EMBL" id="RSDW01000001">
    <property type="protein sequence ID" value="RSL16930.1"/>
    <property type="molecule type" value="Genomic_DNA"/>
</dbReference>
<dbReference type="OrthoDB" id="9811740at2"/>
<dbReference type="PANTHER" id="PTHR31891:SF1">
    <property type="entry name" value="FORMAMIDASE C869.04-RELATED"/>
    <property type="match status" value="1"/>
</dbReference>
<dbReference type="Proteomes" id="UP000269669">
    <property type="component" value="Unassembled WGS sequence"/>
</dbReference>
<proteinExistence type="predicted"/>
<dbReference type="Pfam" id="PF03069">
    <property type="entry name" value="FmdA_AmdA"/>
    <property type="match status" value="1"/>
</dbReference>
<evidence type="ECO:0000313" key="3">
    <source>
        <dbReference type="Proteomes" id="UP000269669"/>
    </source>
</evidence>